<comment type="caution">
    <text evidence="2">The sequence shown here is derived from an EMBL/GenBank/DDBJ whole genome shotgun (WGS) entry which is preliminary data.</text>
</comment>
<evidence type="ECO:0000256" key="1">
    <source>
        <dbReference type="SAM" id="Phobius"/>
    </source>
</evidence>
<gene>
    <name evidence="2" type="ORF">JTE90_028023</name>
</gene>
<reference evidence="2 3" key="1">
    <citation type="journal article" date="2022" name="Nat. Ecol. Evol.">
        <title>A masculinizing supergene underlies an exaggerated male reproductive morph in a spider.</title>
        <authorList>
            <person name="Hendrickx F."/>
            <person name="De Corte Z."/>
            <person name="Sonet G."/>
            <person name="Van Belleghem S.M."/>
            <person name="Kostlbacher S."/>
            <person name="Vangestel C."/>
        </authorList>
    </citation>
    <scope>NUCLEOTIDE SEQUENCE [LARGE SCALE GENOMIC DNA]</scope>
    <source>
        <strain evidence="2">W744_W776</strain>
    </source>
</reference>
<evidence type="ECO:0000313" key="2">
    <source>
        <dbReference type="EMBL" id="KAG8194709.1"/>
    </source>
</evidence>
<protein>
    <submittedName>
        <fullName evidence="2">Uncharacterized protein</fullName>
    </submittedName>
</protein>
<feature type="transmembrane region" description="Helical" evidence="1">
    <location>
        <begin position="28"/>
        <end position="48"/>
    </location>
</feature>
<keyword evidence="3" id="KW-1185">Reference proteome</keyword>
<feature type="transmembrane region" description="Helical" evidence="1">
    <location>
        <begin position="6"/>
        <end position="23"/>
    </location>
</feature>
<dbReference type="AlphaFoldDB" id="A0AAV6VFC3"/>
<dbReference type="Proteomes" id="UP000827092">
    <property type="component" value="Unassembled WGS sequence"/>
</dbReference>
<proteinExistence type="predicted"/>
<name>A0AAV6VFC3_9ARAC</name>
<sequence length="646" mass="73179">MDDNFIAIWIFLPWLTSLVKVVAFGEFYFLLVHLIYVAAFVVQEWIVANVNEIEHGQISTNSKLDSEENGKSTLESTDTTINERSHVGRVDADAQEAALTVSDIVLDIVDIGNSEGNNRSTAIVDQQNSIRLILEIKKNIGGNISFANIDPAYYIVLNLRDAVTMDKNSAIGYSIYRDIKETVEVNESFMMPNKEMKGEIENKFKHKEMDAKQELSLAVGGTDDNGIGIEIEYNKNKDDSAVETALKTENILGDTEIPVENDSEFAVNALEIADYVDTDAKEEIIKLHQVDHKLINGHSNNDGKTFQEKAERLSEDSIIEASKENSEMENHSTEITTVENCMQNVDKQEIPINEEMEDEIGNKFKTKELDVGLEFPLDVGDKDCKDIIIETFIEFYENIEDNDVTETLPKIEKRQVVTDISVEKGDEVVGNVAKLESNTEIDAVEVISVHQAGKHMNVKPNTHDETFQEESEKFSEENMIEAFCKSSEKENNSRADESTDENSIQKYNAQAIPVASEVLSISSEQNQMSKDEFCVTFSDRNKETFFEPKCTKGCYKAPKYTDENKFQDYLTKVKRLKLVGVKGPKISCKRNDSYVKAISDGNIMEKKFKEPKSDMKQFKESKWSFFICGKKKLEQKHLEKVDKKTT</sequence>
<accession>A0AAV6VFC3</accession>
<keyword evidence="1" id="KW-1133">Transmembrane helix</keyword>
<dbReference type="EMBL" id="JAFNEN010000100">
    <property type="protein sequence ID" value="KAG8194709.1"/>
    <property type="molecule type" value="Genomic_DNA"/>
</dbReference>
<organism evidence="2 3">
    <name type="scientific">Oedothorax gibbosus</name>
    <dbReference type="NCBI Taxonomy" id="931172"/>
    <lineage>
        <taxon>Eukaryota</taxon>
        <taxon>Metazoa</taxon>
        <taxon>Ecdysozoa</taxon>
        <taxon>Arthropoda</taxon>
        <taxon>Chelicerata</taxon>
        <taxon>Arachnida</taxon>
        <taxon>Araneae</taxon>
        <taxon>Araneomorphae</taxon>
        <taxon>Entelegynae</taxon>
        <taxon>Araneoidea</taxon>
        <taxon>Linyphiidae</taxon>
        <taxon>Erigoninae</taxon>
        <taxon>Oedothorax</taxon>
    </lineage>
</organism>
<keyword evidence="1" id="KW-0812">Transmembrane</keyword>
<keyword evidence="1" id="KW-0472">Membrane</keyword>
<evidence type="ECO:0000313" key="3">
    <source>
        <dbReference type="Proteomes" id="UP000827092"/>
    </source>
</evidence>